<dbReference type="AlphaFoldDB" id="A0A3D9EIA4"/>
<dbReference type="RefSeq" id="WP_115946261.1">
    <property type="nucleotide sequence ID" value="NZ_QRDL01000004.1"/>
</dbReference>
<dbReference type="Pfam" id="PF11920">
    <property type="entry name" value="DUF3438"/>
    <property type="match status" value="1"/>
</dbReference>
<name>A0A3D9EIA4_ECTOL</name>
<evidence type="ECO:0000313" key="2">
    <source>
        <dbReference type="Proteomes" id="UP000256988"/>
    </source>
</evidence>
<gene>
    <name evidence="1" type="ORF">DFO60_2924</name>
</gene>
<protein>
    <submittedName>
        <fullName evidence="1">Integrating conjugative element protein (TIGR03749 family)</fullName>
    </submittedName>
</protein>
<comment type="caution">
    <text evidence="1">The sequence shown here is derived from an EMBL/GenBank/DDBJ whole genome shotgun (WGS) entry which is preliminary data.</text>
</comment>
<dbReference type="InterPro" id="IPR021844">
    <property type="entry name" value="Integr_conj_element_PFL4704"/>
</dbReference>
<evidence type="ECO:0000313" key="1">
    <source>
        <dbReference type="EMBL" id="RED02889.1"/>
    </source>
</evidence>
<accession>A0A3D9EIA4</accession>
<organism evidence="1 2">
    <name type="scientific">Ectopseudomonas oleovorans</name>
    <name type="common">Pseudomonas oleovorans</name>
    <dbReference type="NCBI Taxonomy" id="301"/>
    <lineage>
        <taxon>Bacteria</taxon>
        <taxon>Pseudomonadati</taxon>
        <taxon>Pseudomonadota</taxon>
        <taxon>Gammaproteobacteria</taxon>
        <taxon>Pseudomonadales</taxon>
        <taxon>Pseudomonadaceae</taxon>
        <taxon>Ectopseudomonas</taxon>
    </lineage>
</organism>
<dbReference type="EMBL" id="QRDL01000004">
    <property type="protein sequence ID" value="RED02889.1"/>
    <property type="molecule type" value="Genomic_DNA"/>
</dbReference>
<dbReference type="Proteomes" id="UP000256988">
    <property type="component" value="Unassembled WGS sequence"/>
</dbReference>
<dbReference type="NCBIfam" id="TIGR03749">
    <property type="entry name" value="conj_TIGR03749"/>
    <property type="match status" value="1"/>
</dbReference>
<sequence>MTRQPLSLLAALFLGLGVAAPGQATQILHWQRLPLAVPLTVGQERVVFLDRKVRVGVPTALNDRLRIQSVGGALYLRASTVLPPTRLQVQDVQTGMIILLDIAAEPAKSGQPAAEPIRIVLDAPGEESPPASTTPEAGTAQSAPDAALAMALTRYAAQRLYAPLRTLEPVEGIRSVAVEQELPLDSLLPGLPVRARALAAWQLQHLRVTAVRLSNQSARPIALVPEALQGDFVAATFQHPDLGPSGQATDTTVVYLVTRHQGLRGAVLPRVTPFPDVAPRPPVLPALRHGNVDEDQ</sequence>
<proteinExistence type="predicted"/>
<reference evidence="1 2" key="1">
    <citation type="submission" date="2018-07" db="EMBL/GenBank/DDBJ databases">
        <title>Genome sequencing of rice bacterial endophytes.</title>
        <authorList>
            <person name="Venturi V."/>
        </authorList>
    </citation>
    <scope>NUCLEOTIDE SEQUENCE [LARGE SCALE GENOMIC DNA]</scope>
    <source>
        <strain evidence="1 2">AG1002</strain>
    </source>
</reference>